<accession>A0A4R0H5J4</accession>
<comment type="caution">
    <text evidence="1">The sequence shown here is derived from an EMBL/GenBank/DDBJ whole genome shotgun (WGS) entry which is preliminary data.</text>
</comment>
<dbReference type="Proteomes" id="UP000292346">
    <property type="component" value="Unassembled WGS sequence"/>
</dbReference>
<name>A0A4R0H5J4_9ACTN</name>
<gene>
    <name evidence="1" type="ORF">E0H45_31865</name>
</gene>
<dbReference type="OrthoDB" id="5178952at2"/>
<reference evidence="1 2" key="1">
    <citation type="submission" date="2019-02" db="EMBL/GenBank/DDBJ databases">
        <title>Kribbella capetownensis sp. nov. and Kribbella speibonae sp. nov., isolated from soil.</title>
        <authorList>
            <person name="Curtis S.M."/>
            <person name="Norton I."/>
            <person name="Everest G.J."/>
            <person name="Meyers P.R."/>
        </authorList>
    </citation>
    <scope>NUCLEOTIDE SEQUENCE [LARGE SCALE GENOMIC DNA]</scope>
    <source>
        <strain evidence="1 2">KCTC 29219</strain>
    </source>
</reference>
<sequence length="77" mass="7924">MKSYLRRASTAAMAVVLLGTLATIAPGTAAAGRLLYAVGHANGTSTVIQGLGKVPGTFKDPLVSLWRLDDASPRNGE</sequence>
<dbReference type="RefSeq" id="WP_131344333.1">
    <property type="nucleotide sequence ID" value="NZ_SJJZ01000004.1"/>
</dbReference>
<dbReference type="EMBL" id="SJJZ01000004">
    <property type="protein sequence ID" value="TCC03722.1"/>
    <property type="molecule type" value="Genomic_DNA"/>
</dbReference>
<evidence type="ECO:0000313" key="2">
    <source>
        <dbReference type="Proteomes" id="UP000292346"/>
    </source>
</evidence>
<proteinExistence type="predicted"/>
<keyword evidence="2" id="KW-1185">Reference proteome</keyword>
<organism evidence="1 2">
    <name type="scientific">Kribbella soli</name>
    <dbReference type="NCBI Taxonomy" id="1124743"/>
    <lineage>
        <taxon>Bacteria</taxon>
        <taxon>Bacillati</taxon>
        <taxon>Actinomycetota</taxon>
        <taxon>Actinomycetes</taxon>
        <taxon>Propionibacteriales</taxon>
        <taxon>Kribbellaceae</taxon>
        <taxon>Kribbella</taxon>
    </lineage>
</organism>
<protein>
    <submittedName>
        <fullName evidence="1">Uncharacterized protein</fullName>
    </submittedName>
</protein>
<evidence type="ECO:0000313" key="1">
    <source>
        <dbReference type="EMBL" id="TCC03722.1"/>
    </source>
</evidence>
<dbReference type="AlphaFoldDB" id="A0A4R0H5J4"/>